<gene>
    <name evidence="2" type="ORF">Cyrtocomes_00332</name>
</gene>
<organism evidence="2 3">
    <name type="scientific">Candidatus Cyrtobacter comes</name>
    <dbReference type="NCBI Taxonomy" id="675776"/>
    <lineage>
        <taxon>Bacteria</taxon>
        <taxon>Pseudomonadati</taxon>
        <taxon>Pseudomonadota</taxon>
        <taxon>Alphaproteobacteria</taxon>
        <taxon>Rickettsiales</taxon>
        <taxon>Candidatus Midichloriaceae</taxon>
        <taxon>Candidatus Cyrtobacter</taxon>
    </lineage>
</organism>
<feature type="repeat" description="ANK" evidence="1">
    <location>
        <begin position="197"/>
        <end position="229"/>
    </location>
</feature>
<evidence type="ECO:0000313" key="3">
    <source>
        <dbReference type="Proteomes" id="UP001293791"/>
    </source>
</evidence>
<comment type="caution">
    <text evidence="2">The sequence shown here is derived from an EMBL/GenBank/DDBJ whole genome shotgun (WGS) entry which is preliminary data.</text>
</comment>
<dbReference type="Proteomes" id="UP001293791">
    <property type="component" value="Unassembled WGS sequence"/>
</dbReference>
<sequence length="1308" mass="145940">MSAENQKANAEVYTKLLKDFTSASYAKKDSSNVDAARLYQIKFKEISDTIADKKNGLSWSEFLSFQGEYGRTALHVAFDNCNCEFIKEAVQHVKIGDLEKVFSIKTVSGLTPLSKVLNAGTGKEQLEALTKILGSFEGIDGAKLALLKSVDSYGFSLLHHLAFLDTYTDIHGMLAEIKKAVGDDGFKKILFLNSNESGITALHVAVLENKTGLLDEIFSTNSSMDLKNSALASQTKDGLTILDLAVKSEESKVVLSILKGLDSNTDLENIFKKESLNESFIKRLFFHKDFQDIFNQLDNKVNVQNSIVKLIASDVLSAKFLQSLQQTESAKFENLKTKVGSFYKSIDKNDGLKKAFFDNIKIIYTDGPGLFSALKIKCNVFGNELIEEVVFKRFDPYINGGTVRGKLIEGMKKNVSEIDSYVTSKNINEFILEQFVKPLHQLIAVYSGIGFADKDSFELFEKKHNSFKDALINVIADVSTKLDQYFKNKIDKLAVDDFAKFKGELIMYVADINKCIKHFKILEKFDRDEINDKLKKEYGFLNLELDRYFNGYNKGVDDVTKGILGSTKENIAKIMKHVVDKVVSYGDNISIKISALATDDKLHDNLAAYMGGILELTKLESGIFNDIKEHYKVEGFISSVDKAHTDVRKLVVGAIKEKSYEHFNSFIKENIIDSTNSESVLKVQDADALNKKHKEYTDLLAKYDGIIADVDSNTTKIGNAKSFKEELVVGDRIKLAINDAATKIVSTYCPENYGNYKERLSSNGIKQTTDDTKKTDQFKENLGKAIKCKSEIEKLREDKVFLGTSYAHEQMVKAEKIIQFNASTGENDVCTSLKLLNEFQKASQIALYADSYGKAGKDLSAQMLEKLKAISFLICYKPNAAQEDVMGFGDVKFNVTNAPYSADLIGSLFNSNCGAEGFLAKFWNNSTVDSIKGRPLQLLSYITSLNNTVFSDEPGKSMLKQELVKYKESLIDKSCELLGLSKDSKDVGCNQYSVSVFMQKALIDMGPVCPDSKALFIENGKVNFNWLFHVLVHTENGPVTNISMFDLKFDDFAMSLKRVVDKFVKENLDSGINPFTGAKILENDTNSSTTTFNYEFLMKGLWLHYADKLKCGIITSDNLKNDTSNEGVYQNLCKTVSVIVSSVREGYSSVSRFGKLNMYNAPKVPYISGYTDFTCNNTPDSLKLKDLYYFFKGEFAESSSGIGLKTLWFDDLENIVKKINDKHVFVKSVGTERGADKVVVEGSGNYVQLEVYHIKSDIVVNSSKVLGNGEDSLDSHLEDTNDTNVGVLKSWLCHSVIDNSFEGCLGLL</sequence>
<reference evidence="2 3" key="1">
    <citation type="submission" date="2023-02" db="EMBL/GenBank/DDBJ databases">
        <title>Host association and intracellularity evolved multiple times independently in the Rickettsiales.</title>
        <authorList>
            <person name="Castelli M."/>
            <person name="Nardi T."/>
            <person name="Gammuto L."/>
            <person name="Bellinzona G."/>
            <person name="Sabaneyeva E."/>
            <person name="Potekhin A."/>
            <person name="Serra V."/>
            <person name="Petroni G."/>
            <person name="Sassera D."/>
        </authorList>
    </citation>
    <scope>NUCLEOTIDE SEQUENCE [LARGE SCALE GENOMIC DNA]</scope>
    <source>
        <strain evidence="2 3">BOD18</strain>
    </source>
</reference>
<dbReference type="SUPFAM" id="SSF48403">
    <property type="entry name" value="Ankyrin repeat"/>
    <property type="match status" value="1"/>
</dbReference>
<evidence type="ECO:0000313" key="2">
    <source>
        <dbReference type="EMBL" id="MDZ5761968.1"/>
    </source>
</evidence>
<evidence type="ECO:0000256" key="1">
    <source>
        <dbReference type="PROSITE-ProRule" id="PRU00023"/>
    </source>
</evidence>
<dbReference type="RefSeq" id="WP_322497466.1">
    <property type="nucleotide sequence ID" value="NZ_JARGYT010000013.1"/>
</dbReference>
<dbReference type="SMART" id="SM00248">
    <property type="entry name" value="ANK"/>
    <property type="match status" value="3"/>
</dbReference>
<dbReference type="InterPro" id="IPR036770">
    <property type="entry name" value="Ankyrin_rpt-contain_sf"/>
</dbReference>
<accession>A0ABU5L770</accession>
<protein>
    <recommendedName>
        <fullName evidence="4">Ankyrin repeat domain-containing protein</fullName>
    </recommendedName>
</protein>
<dbReference type="PROSITE" id="PS50088">
    <property type="entry name" value="ANK_REPEAT"/>
    <property type="match status" value="1"/>
</dbReference>
<dbReference type="Gene3D" id="1.25.40.20">
    <property type="entry name" value="Ankyrin repeat-containing domain"/>
    <property type="match status" value="1"/>
</dbReference>
<name>A0ABU5L770_9RICK</name>
<evidence type="ECO:0008006" key="4">
    <source>
        <dbReference type="Google" id="ProtNLM"/>
    </source>
</evidence>
<keyword evidence="3" id="KW-1185">Reference proteome</keyword>
<proteinExistence type="predicted"/>
<dbReference type="InterPro" id="IPR002110">
    <property type="entry name" value="Ankyrin_rpt"/>
</dbReference>
<keyword evidence="1" id="KW-0040">ANK repeat</keyword>
<dbReference type="EMBL" id="JARGYT010000013">
    <property type="protein sequence ID" value="MDZ5761968.1"/>
    <property type="molecule type" value="Genomic_DNA"/>
</dbReference>